<feature type="region of interest" description="Disordered" evidence="1">
    <location>
        <begin position="390"/>
        <end position="421"/>
    </location>
</feature>
<dbReference type="AlphaFoldDB" id="A0A6L2P325"/>
<sequence length="566" mass="63603">SGPTWLFDIDSLIKTMNYQPVTAGNQSNPSAGFQDTFDAEKAGEESDQQYVIFLVWSPGSTNPQNTDGDAAFDGKEPSLMQRSTNTFSVDGPSNAAASPTHKKSSFIDDSKLLDDPDMPELEDITYSNDEDDVSAEADFNNFEASITITTQTRSMTIVAKDQGGISQMFIDDFHTWFEDPDHPNKVYKVVKALYGLHQAPRACKAKEGWDIYPPDKYVAETLRKFGLTEEKSASTPIDTEKPLLKDLDGENVDVHTYRHMLLLLVHKLLFFSLTNWCCLLSAVRSSKLARMGYEKPSTKLTFYKAFFSSQWKFLIYIILQYMSAKRTSWNEFNSSIASAIICLSLGRKFNFSKYIFDSLVAEEGDAEVHGEEVNDGDTAEGDVTAAHGEVPTADEEPSIPSPKPPTPSPQPSHDIPSTSQVERRNKVKVLKLRRLQKVGTSHRVETSDETVMDDVSNQGRMIAEMDQDADVVLEDDKEYFLYTLERWSSIFYDISDKGFLVRVDQEIIVKRVPTSSHRVLLMQSRAIISLMSKEVHKKTGALILINLRGCLFGRELKSFIYKLASV</sequence>
<feature type="region of interest" description="Disordered" evidence="1">
    <location>
        <begin position="86"/>
        <end position="109"/>
    </location>
</feature>
<feature type="non-terminal residue" evidence="2">
    <location>
        <position position="1"/>
    </location>
</feature>
<evidence type="ECO:0000313" key="2">
    <source>
        <dbReference type="EMBL" id="GEU92901.1"/>
    </source>
</evidence>
<evidence type="ECO:0000256" key="1">
    <source>
        <dbReference type="SAM" id="MobiDB-lite"/>
    </source>
</evidence>
<protein>
    <submittedName>
        <fullName evidence="2">Uncharacterized protein</fullName>
    </submittedName>
</protein>
<dbReference type="EMBL" id="BKCJ010010736">
    <property type="protein sequence ID" value="GEU92901.1"/>
    <property type="molecule type" value="Genomic_DNA"/>
</dbReference>
<organism evidence="2">
    <name type="scientific">Tanacetum cinerariifolium</name>
    <name type="common">Dalmatian daisy</name>
    <name type="synonym">Chrysanthemum cinerariifolium</name>
    <dbReference type="NCBI Taxonomy" id="118510"/>
    <lineage>
        <taxon>Eukaryota</taxon>
        <taxon>Viridiplantae</taxon>
        <taxon>Streptophyta</taxon>
        <taxon>Embryophyta</taxon>
        <taxon>Tracheophyta</taxon>
        <taxon>Spermatophyta</taxon>
        <taxon>Magnoliopsida</taxon>
        <taxon>eudicotyledons</taxon>
        <taxon>Gunneridae</taxon>
        <taxon>Pentapetalae</taxon>
        <taxon>asterids</taxon>
        <taxon>campanulids</taxon>
        <taxon>Asterales</taxon>
        <taxon>Asteraceae</taxon>
        <taxon>Asteroideae</taxon>
        <taxon>Anthemideae</taxon>
        <taxon>Anthemidinae</taxon>
        <taxon>Tanacetum</taxon>
    </lineage>
</organism>
<reference evidence="2" key="1">
    <citation type="journal article" date="2019" name="Sci. Rep.">
        <title>Draft genome of Tanacetum cinerariifolium, the natural source of mosquito coil.</title>
        <authorList>
            <person name="Yamashiro T."/>
            <person name="Shiraishi A."/>
            <person name="Satake H."/>
            <person name="Nakayama K."/>
        </authorList>
    </citation>
    <scope>NUCLEOTIDE SEQUENCE</scope>
</reference>
<accession>A0A6L2P325</accession>
<feature type="compositionally biased region" description="Pro residues" evidence="1">
    <location>
        <begin position="399"/>
        <end position="410"/>
    </location>
</feature>
<proteinExistence type="predicted"/>
<gene>
    <name evidence="2" type="ORF">Tci_064879</name>
</gene>
<comment type="caution">
    <text evidence="2">The sequence shown here is derived from an EMBL/GenBank/DDBJ whole genome shotgun (WGS) entry which is preliminary data.</text>
</comment>
<name>A0A6L2P325_TANCI</name>